<protein>
    <submittedName>
        <fullName evidence="1">Unnamed protein product</fullName>
    </submittedName>
</protein>
<dbReference type="EMBL" id="BSXU01003737">
    <property type="protein sequence ID" value="GMG40381.1"/>
    <property type="molecule type" value="Genomic_DNA"/>
</dbReference>
<gene>
    <name evidence="1" type="ORF">Amon01_000614700</name>
</gene>
<dbReference type="AlphaFoldDB" id="A0A9W6Z1M4"/>
<organism evidence="1 2">
    <name type="scientific">Ambrosiozyma monospora</name>
    <name type="common">Yeast</name>
    <name type="synonym">Endomycopsis monosporus</name>
    <dbReference type="NCBI Taxonomy" id="43982"/>
    <lineage>
        <taxon>Eukaryota</taxon>
        <taxon>Fungi</taxon>
        <taxon>Dikarya</taxon>
        <taxon>Ascomycota</taxon>
        <taxon>Saccharomycotina</taxon>
        <taxon>Pichiomycetes</taxon>
        <taxon>Pichiales</taxon>
        <taxon>Pichiaceae</taxon>
        <taxon>Ambrosiozyma</taxon>
    </lineage>
</organism>
<evidence type="ECO:0000313" key="2">
    <source>
        <dbReference type="Proteomes" id="UP001165063"/>
    </source>
</evidence>
<sequence length="66" mass="7769">MQEGSLPLELQHYNLPGYFNTNYKWYPKDVLRDVFKGHLSKFDNDNAPNKPDKLPRMIIGSQDIYP</sequence>
<proteinExistence type="predicted"/>
<reference evidence="1" key="1">
    <citation type="submission" date="2023-04" db="EMBL/GenBank/DDBJ databases">
        <title>Ambrosiozyma monospora NBRC 1965.</title>
        <authorList>
            <person name="Ichikawa N."/>
            <person name="Sato H."/>
            <person name="Tonouchi N."/>
        </authorList>
    </citation>
    <scope>NUCLEOTIDE SEQUENCE</scope>
    <source>
        <strain evidence="1">NBRC 1965</strain>
    </source>
</reference>
<dbReference type="Proteomes" id="UP001165063">
    <property type="component" value="Unassembled WGS sequence"/>
</dbReference>
<name>A0A9W6Z1M4_AMBMO</name>
<keyword evidence="2" id="KW-1185">Reference proteome</keyword>
<comment type="caution">
    <text evidence="1">The sequence shown here is derived from an EMBL/GenBank/DDBJ whole genome shotgun (WGS) entry which is preliminary data.</text>
</comment>
<evidence type="ECO:0000313" key="1">
    <source>
        <dbReference type="EMBL" id="GMG40381.1"/>
    </source>
</evidence>
<accession>A0A9W6Z1M4</accession>